<evidence type="ECO:0000256" key="2">
    <source>
        <dbReference type="ARBA" id="ARBA00022729"/>
    </source>
</evidence>
<evidence type="ECO:0000256" key="1">
    <source>
        <dbReference type="ARBA" id="ARBA00022669"/>
    </source>
</evidence>
<organism evidence="7 8">
    <name type="scientific">Aedes aegypti</name>
    <name type="common">Yellowfever mosquito</name>
    <name type="synonym">Culex aegypti</name>
    <dbReference type="NCBI Taxonomy" id="7159"/>
    <lineage>
        <taxon>Eukaryota</taxon>
        <taxon>Metazoa</taxon>
        <taxon>Ecdysozoa</taxon>
        <taxon>Arthropoda</taxon>
        <taxon>Hexapoda</taxon>
        <taxon>Insecta</taxon>
        <taxon>Pterygota</taxon>
        <taxon>Neoptera</taxon>
        <taxon>Endopterygota</taxon>
        <taxon>Diptera</taxon>
        <taxon>Nematocera</taxon>
        <taxon>Culicoidea</taxon>
        <taxon>Culicidae</taxon>
        <taxon>Culicinae</taxon>
        <taxon>Aedini</taxon>
        <taxon>Aedes</taxon>
        <taxon>Stegomyia</taxon>
    </lineage>
</organism>
<evidence type="ECO:0000256" key="4">
    <source>
        <dbReference type="ARBA" id="ARBA00023157"/>
    </source>
</evidence>
<dbReference type="InterPro" id="IPR002557">
    <property type="entry name" value="Chitin-bd_dom"/>
</dbReference>
<dbReference type="EMBL" id="CH477461">
    <property type="protein sequence ID" value="EAT40559.1"/>
    <property type="molecule type" value="Genomic_DNA"/>
</dbReference>
<dbReference type="PANTHER" id="PTHR23301">
    <property type="entry name" value="CHITIN BINDING PERITROPHIN-A"/>
    <property type="match status" value="1"/>
</dbReference>
<keyword evidence="2" id="KW-0732">Signal</keyword>
<protein>
    <submittedName>
        <fullName evidence="7">AAEL007711-PA</fullName>
    </submittedName>
</protein>
<evidence type="ECO:0000259" key="6">
    <source>
        <dbReference type="PROSITE" id="PS50940"/>
    </source>
</evidence>
<dbReference type="PROSITE" id="PS50940">
    <property type="entry name" value="CHIT_BIND_II"/>
    <property type="match status" value="2"/>
</dbReference>
<dbReference type="GO" id="GO:0008061">
    <property type="term" value="F:chitin binding"/>
    <property type="evidence" value="ECO:0007669"/>
    <property type="project" value="UniProtKB-KW"/>
</dbReference>
<keyword evidence="1" id="KW-0147">Chitin-binding</keyword>
<evidence type="ECO:0000313" key="7">
    <source>
        <dbReference type="EMBL" id="EAT40559.1"/>
    </source>
</evidence>
<sequence length="164" mass="18609">MNPTLLPHENDCTRFYKCSNGQACLMQCRAGEHFSEKLLRCEWPNYACCDKNIPCEPFPDPTDPCWPNPCPVLDCRPDSGCPTIDDPLNPIHIRNPASCLSFYKCLQGQACLISCPVGQHWSNQLQRCEWPHIACCDPNVVCCALCRADRQQELARVFGVKMYK</sequence>
<accession>Q0IEY1</accession>
<dbReference type="SUPFAM" id="SSF57625">
    <property type="entry name" value="Invertebrate chitin-binding proteins"/>
    <property type="match status" value="2"/>
</dbReference>
<dbReference type="PaxDb" id="7159-AAEL007711-PA"/>
<dbReference type="InterPro" id="IPR051940">
    <property type="entry name" value="Chitin_bind-dev_reg"/>
</dbReference>
<dbReference type="PANTHER" id="PTHR23301:SF0">
    <property type="entry name" value="CHITIN-BINDING TYPE-2 DOMAIN-CONTAINING PROTEIN-RELATED"/>
    <property type="match status" value="1"/>
</dbReference>
<dbReference type="AlphaFoldDB" id="Q0IEY1"/>
<dbReference type="eggNOG" id="ENOG502RWJ2">
    <property type="taxonomic scope" value="Eukaryota"/>
</dbReference>
<reference evidence="7" key="1">
    <citation type="submission" date="2005-10" db="EMBL/GenBank/DDBJ databases">
        <authorList>
            <person name="Loftus B.J."/>
            <person name="Nene V.M."/>
            <person name="Hannick L.I."/>
            <person name="Bidwell S."/>
            <person name="Haas B."/>
            <person name="Amedeo P."/>
            <person name="Orvis J."/>
            <person name="Wortman J.R."/>
            <person name="White O.R."/>
            <person name="Salzberg S."/>
            <person name="Shumway M."/>
            <person name="Koo H."/>
            <person name="Zhao Y."/>
            <person name="Holmes M."/>
            <person name="Miller J."/>
            <person name="Schatz M."/>
            <person name="Pop M."/>
            <person name="Pai G."/>
            <person name="Utterback T."/>
            <person name="Rogers Y.-H."/>
            <person name="Kravitz S."/>
            <person name="Fraser C.M."/>
        </authorList>
    </citation>
    <scope>NUCLEOTIDE SEQUENCE</scope>
    <source>
        <strain evidence="7">Liverpool</strain>
    </source>
</reference>
<dbReference type="Gene3D" id="2.170.140.10">
    <property type="entry name" value="Chitin binding domain"/>
    <property type="match status" value="2"/>
</dbReference>
<dbReference type="Pfam" id="PF01607">
    <property type="entry name" value="CBM_14"/>
    <property type="match status" value="2"/>
</dbReference>
<dbReference type="STRING" id="7159.Q0IEY1"/>
<gene>
    <name evidence="7" type="ORF">AaeL_AAEL007711</name>
</gene>
<evidence type="ECO:0000256" key="3">
    <source>
        <dbReference type="ARBA" id="ARBA00022737"/>
    </source>
</evidence>
<reference evidence="7" key="2">
    <citation type="journal article" date="2007" name="Science">
        <title>Genome sequence of Aedes aegypti, a major arbovirus vector.</title>
        <authorList>
            <person name="Nene V."/>
            <person name="Wortman J.R."/>
            <person name="Lawson D."/>
            <person name="Haas B."/>
            <person name="Kodira C."/>
            <person name="Tu Z.J."/>
            <person name="Loftus B."/>
            <person name="Xi Z."/>
            <person name="Megy K."/>
            <person name="Grabherr M."/>
            <person name="Ren Q."/>
            <person name="Zdobnov E.M."/>
            <person name="Lobo N.F."/>
            <person name="Campbell K.S."/>
            <person name="Brown S.E."/>
            <person name="Bonaldo M.F."/>
            <person name="Zhu J."/>
            <person name="Sinkins S.P."/>
            <person name="Hogenkamp D.G."/>
            <person name="Amedeo P."/>
            <person name="Arensburger P."/>
            <person name="Atkinson P.W."/>
            <person name="Bidwell S."/>
            <person name="Biedler J."/>
            <person name="Birney E."/>
            <person name="Bruggner R.V."/>
            <person name="Costas J."/>
            <person name="Coy M.R."/>
            <person name="Crabtree J."/>
            <person name="Crawford M."/>
            <person name="Debruyn B."/>
            <person name="Decaprio D."/>
            <person name="Eiglmeier K."/>
            <person name="Eisenstadt E."/>
            <person name="El-Dorry H."/>
            <person name="Gelbart W.M."/>
            <person name="Gomes S.L."/>
            <person name="Hammond M."/>
            <person name="Hannick L.I."/>
            <person name="Hogan J.R."/>
            <person name="Holmes M.H."/>
            <person name="Jaffe D."/>
            <person name="Johnston J.S."/>
            <person name="Kennedy R.C."/>
            <person name="Koo H."/>
            <person name="Kravitz S."/>
            <person name="Kriventseva E.V."/>
            <person name="Kulp D."/>
            <person name="Labutti K."/>
            <person name="Lee E."/>
            <person name="Li S."/>
            <person name="Lovin D.D."/>
            <person name="Mao C."/>
            <person name="Mauceli E."/>
            <person name="Menck C.F."/>
            <person name="Miller J.R."/>
            <person name="Montgomery P."/>
            <person name="Mori A."/>
            <person name="Nascimento A.L."/>
            <person name="Naveira H.F."/>
            <person name="Nusbaum C."/>
            <person name="O'leary S."/>
            <person name="Orvis J."/>
            <person name="Pertea M."/>
            <person name="Quesneville H."/>
            <person name="Reidenbach K.R."/>
            <person name="Rogers Y.H."/>
            <person name="Roth C.W."/>
            <person name="Schneider J.R."/>
            <person name="Schatz M."/>
            <person name="Shumway M."/>
            <person name="Stanke M."/>
            <person name="Stinson E.O."/>
            <person name="Tubio J.M."/>
            <person name="Vanzee J.P."/>
            <person name="Verjovski-Almeida S."/>
            <person name="Werner D."/>
            <person name="White O."/>
            <person name="Wyder S."/>
            <person name="Zeng Q."/>
            <person name="Zhao Q."/>
            <person name="Zhao Y."/>
            <person name="Hill C.A."/>
            <person name="Raikhel A.S."/>
            <person name="Soares M.B."/>
            <person name="Knudson D.L."/>
            <person name="Lee N.H."/>
            <person name="Galagan J."/>
            <person name="Salzberg S.L."/>
            <person name="Paulsen I.T."/>
            <person name="Dimopoulos G."/>
            <person name="Collins F.H."/>
            <person name="Birren B."/>
            <person name="Fraser-Liggett C.M."/>
            <person name="Severson D.W."/>
        </authorList>
    </citation>
    <scope>NUCLEOTIDE SEQUENCE [LARGE SCALE GENOMIC DNA]</scope>
    <source>
        <strain evidence="7">Liverpool</strain>
    </source>
</reference>
<dbReference type="OrthoDB" id="6020543at2759"/>
<dbReference type="PhylomeDB" id="Q0IEY1"/>
<feature type="domain" description="Chitin-binding type-2" evidence="6">
    <location>
        <begin position="78"/>
        <end position="138"/>
    </location>
</feature>
<dbReference type="Proteomes" id="UP000682892">
    <property type="component" value="Unassembled WGS sequence"/>
</dbReference>
<evidence type="ECO:0000256" key="5">
    <source>
        <dbReference type="ARBA" id="ARBA00023180"/>
    </source>
</evidence>
<dbReference type="KEGG" id="aag:5569536"/>
<name>Q0IEY1_AEDAE</name>
<reference evidence="7" key="3">
    <citation type="submission" date="2012-09" db="EMBL/GenBank/DDBJ databases">
        <authorList>
            <consortium name="VectorBase"/>
        </authorList>
    </citation>
    <scope>NUCLEOTIDE SEQUENCE</scope>
    <source>
        <strain evidence="7">Liverpool</strain>
    </source>
</reference>
<proteinExistence type="predicted"/>
<keyword evidence="3" id="KW-0677">Repeat</keyword>
<dbReference type="OMA" id="PHESSCT"/>
<feature type="domain" description="Chitin-binding type-2" evidence="6">
    <location>
        <begin position="1"/>
        <end position="51"/>
    </location>
</feature>
<evidence type="ECO:0000313" key="8">
    <source>
        <dbReference type="Proteomes" id="UP000682892"/>
    </source>
</evidence>
<dbReference type="VEuPathDB" id="VectorBase:AAEL007711"/>
<dbReference type="SMART" id="SM00494">
    <property type="entry name" value="ChtBD2"/>
    <property type="match status" value="2"/>
</dbReference>
<keyword evidence="5" id="KW-0325">Glycoprotein</keyword>
<keyword evidence="4" id="KW-1015">Disulfide bond</keyword>
<dbReference type="InterPro" id="IPR036508">
    <property type="entry name" value="Chitin-bd_dom_sf"/>
</dbReference>
<dbReference type="HOGENOM" id="CLU_056609_0_0_1"/>
<dbReference type="GO" id="GO:0005576">
    <property type="term" value="C:extracellular region"/>
    <property type="evidence" value="ECO:0007669"/>
    <property type="project" value="InterPro"/>
</dbReference>